<dbReference type="PANTHER" id="PTHR12558:SF13">
    <property type="entry name" value="CELL DIVISION CYCLE PROTEIN 27 HOMOLOG"/>
    <property type="match status" value="1"/>
</dbReference>
<dbReference type="PROSITE" id="PS50005">
    <property type="entry name" value="TPR"/>
    <property type="match status" value="6"/>
</dbReference>
<dbReference type="GO" id="GO:0016567">
    <property type="term" value="P:protein ubiquitination"/>
    <property type="evidence" value="ECO:0007669"/>
    <property type="project" value="TreeGrafter"/>
</dbReference>
<evidence type="ECO:0000256" key="6">
    <source>
        <dbReference type="PROSITE-ProRule" id="PRU00339"/>
    </source>
</evidence>
<evidence type="ECO:0000313" key="8">
    <source>
        <dbReference type="EMBL" id="CAD9674581.1"/>
    </source>
</evidence>
<feature type="repeat" description="TPR" evidence="6">
    <location>
        <begin position="663"/>
        <end position="696"/>
    </location>
</feature>
<sequence length="820" mass="91864">MGVPVSPDMERSVGGYGCKMATEETLKVLVENYLGLYLHRNAMFLAERLYVLNKTQQNLYLLATCYTRAGMFHRAYKVLQKDMDMFSNSEDDEDLKDVHTQIRYLLAQCCLKLGYYREAEAALLHGTSLAIHGPQKCVQQILNGSDVVANGAAGLYLLGMICSRDNRRDQAITYFSLALKLDPFCWDAYEQLCGLGVDIPPSCFFGLKPTELSASEDKNDSFDDENGENDAPPKLPLFLSEGEPMPAPVPVPVKVPLPSSKYERIRYISGFTVNNADDSGPLRSKAQRGGGDGGDSTIIPIGYNIRSMERFGWATPTPVALANAEVLAVDSIRQVKGAFVDVDPSTQALLDPPTPPAMGTRKNPRRNTRRSASRDNGGDENQLQETASIRRSTRHSNRVQNTSDSASSEDKMDIAKCASGIVNIDSENQYTSQNMMVDGSMKKADSQDETPRPHRPRNSRRRDPGIGNRGSPTPDGQECNVDFVLGSLKVLELLCILGEGVLLLSQYCCSEAIESFSTLPPEQLETGWVQQQKGKACFEMADYRGATEAFEKMRRYAPDRTAGLEVYSTNLWHLKEEVQLCYLAQEALALDKRSPESWCAIGNCFSLQKEHDVAIKFFQRALQIDPSFTYAYTLSGHEYVSNEDFEKAVACYRHAIRTDSRHYNAWYGLGTIYYRQEKYDLAEYHFRRAISINPRSSVLYCYLGMVLHASQKCEEALNMLQRASALEPSNPQAKFQRALVLRTMECYEAALEELEAVRNFAPRESSVHFLMGKICKQLDKKDEAMLHFTTALDLDPKDSNLIKLAIDKLDTPDMDETDDL</sequence>
<proteinExistence type="inferred from homology"/>
<protein>
    <submittedName>
        <fullName evidence="8">Uncharacterized protein</fullName>
    </submittedName>
</protein>
<feature type="compositionally biased region" description="Basic and acidic residues" evidence="7">
    <location>
        <begin position="440"/>
        <end position="452"/>
    </location>
</feature>
<dbReference type="GO" id="GO:0005680">
    <property type="term" value="C:anaphase-promoting complex"/>
    <property type="evidence" value="ECO:0007669"/>
    <property type="project" value="TreeGrafter"/>
</dbReference>
<dbReference type="Gene3D" id="1.25.40.10">
    <property type="entry name" value="Tetratricopeptide repeat domain"/>
    <property type="match status" value="4"/>
</dbReference>
<feature type="region of interest" description="Disordered" evidence="7">
    <location>
        <begin position="214"/>
        <end position="234"/>
    </location>
</feature>
<dbReference type="EMBL" id="HBHK01007733">
    <property type="protein sequence ID" value="CAD9674581.1"/>
    <property type="molecule type" value="Transcribed_RNA"/>
</dbReference>
<dbReference type="Pfam" id="PF13432">
    <property type="entry name" value="TPR_16"/>
    <property type="match status" value="1"/>
</dbReference>
<dbReference type="PANTHER" id="PTHR12558">
    <property type="entry name" value="CELL DIVISION CYCLE 16,23,27"/>
    <property type="match status" value="1"/>
</dbReference>
<organism evidence="8">
    <name type="scientific">Mucochytrium quahogii</name>
    <dbReference type="NCBI Taxonomy" id="96639"/>
    <lineage>
        <taxon>Eukaryota</taxon>
        <taxon>Sar</taxon>
        <taxon>Stramenopiles</taxon>
        <taxon>Bigyra</taxon>
        <taxon>Labyrinthulomycetes</taxon>
        <taxon>Thraustochytrida</taxon>
        <taxon>Thraustochytriidae</taxon>
        <taxon>Mucochytrium</taxon>
    </lineage>
</organism>
<feature type="compositionally biased region" description="Basic residues" evidence="7">
    <location>
        <begin position="362"/>
        <end position="371"/>
    </location>
</feature>
<keyword evidence="3 6" id="KW-0802">TPR repeat</keyword>
<feature type="repeat" description="TPR" evidence="6">
    <location>
        <begin position="152"/>
        <end position="185"/>
    </location>
</feature>
<dbReference type="Pfam" id="PF00515">
    <property type="entry name" value="TPR_1"/>
    <property type="match status" value="1"/>
</dbReference>
<keyword evidence="2" id="KW-0677">Repeat</keyword>
<feature type="repeat" description="TPR" evidence="6">
    <location>
        <begin position="595"/>
        <end position="628"/>
    </location>
</feature>
<dbReference type="SUPFAM" id="SSF48452">
    <property type="entry name" value="TPR-like"/>
    <property type="match status" value="2"/>
</dbReference>
<dbReference type="Pfam" id="PF13181">
    <property type="entry name" value="TPR_8"/>
    <property type="match status" value="2"/>
</dbReference>
<evidence type="ECO:0000256" key="4">
    <source>
        <dbReference type="ARBA" id="ARBA00023242"/>
    </source>
</evidence>
<dbReference type="InterPro" id="IPR019734">
    <property type="entry name" value="TPR_rpt"/>
</dbReference>
<dbReference type="FunFam" id="1.25.40.10:FF:000018">
    <property type="entry name" value="Cell division cycle protein 27 homolog B"/>
    <property type="match status" value="1"/>
</dbReference>
<evidence type="ECO:0000256" key="5">
    <source>
        <dbReference type="ARBA" id="ARBA00038210"/>
    </source>
</evidence>
<evidence type="ECO:0000256" key="3">
    <source>
        <dbReference type="ARBA" id="ARBA00022803"/>
    </source>
</evidence>
<comment type="subcellular location">
    <subcellularLocation>
        <location evidence="1">Nucleus</location>
    </subcellularLocation>
</comment>
<dbReference type="GO" id="GO:0051301">
    <property type="term" value="P:cell division"/>
    <property type="evidence" value="ECO:0007669"/>
    <property type="project" value="TreeGrafter"/>
</dbReference>
<feature type="repeat" description="TPR" evidence="6">
    <location>
        <begin position="765"/>
        <end position="798"/>
    </location>
</feature>
<evidence type="ECO:0000256" key="1">
    <source>
        <dbReference type="ARBA" id="ARBA00004123"/>
    </source>
</evidence>
<dbReference type="InterPro" id="IPR011990">
    <property type="entry name" value="TPR-like_helical_dom_sf"/>
</dbReference>
<gene>
    <name evidence="8" type="ORF">QSP1433_LOCUS4750</name>
</gene>
<evidence type="ECO:0000256" key="2">
    <source>
        <dbReference type="ARBA" id="ARBA00022737"/>
    </source>
</evidence>
<dbReference type="SMART" id="SM00028">
    <property type="entry name" value="TPR"/>
    <property type="match status" value="10"/>
</dbReference>
<dbReference type="Pfam" id="PF12895">
    <property type="entry name" value="ANAPC3"/>
    <property type="match status" value="1"/>
</dbReference>
<feature type="region of interest" description="Disordered" evidence="7">
    <location>
        <begin position="439"/>
        <end position="477"/>
    </location>
</feature>
<reference evidence="8" key="1">
    <citation type="submission" date="2021-01" db="EMBL/GenBank/DDBJ databases">
        <authorList>
            <person name="Corre E."/>
            <person name="Pelletier E."/>
            <person name="Niang G."/>
            <person name="Scheremetjew M."/>
            <person name="Finn R."/>
            <person name="Kale V."/>
            <person name="Holt S."/>
            <person name="Cochrane G."/>
            <person name="Meng A."/>
            <person name="Brown T."/>
            <person name="Cohen L."/>
        </authorList>
    </citation>
    <scope>NUCLEOTIDE SEQUENCE</scope>
    <source>
        <strain evidence="8">NY070348D</strain>
    </source>
</reference>
<dbReference type="PROSITE" id="PS50293">
    <property type="entry name" value="TPR_REGION"/>
    <property type="match status" value="1"/>
</dbReference>
<keyword evidence="4" id="KW-0539">Nucleus</keyword>
<comment type="similarity">
    <text evidence="5">Belongs to the APC3/CDC27 family.</text>
</comment>
<dbReference type="GO" id="GO:0031145">
    <property type="term" value="P:anaphase-promoting complex-dependent catabolic process"/>
    <property type="evidence" value="ECO:0007669"/>
    <property type="project" value="TreeGrafter"/>
</dbReference>
<dbReference type="AlphaFoldDB" id="A0A7S2RLV0"/>
<feature type="repeat" description="TPR" evidence="6">
    <location>
        <begin position="697"/>
        <end position="730"/>
    </location>
</feature>
<evidence type="ECO:0000256" key="7">
    <source>
        <dbReference type="SAM" id="MobiDB-lite"/>
    </source>
</evidence>
<accession>A0A7S2RLV0</accession>
<feature type="region of interest" description="Disordered" evidence="7">
    <location>
        <begin position="345"/>
        <end position="412"/>
    </location>
</feature>
<feature type="repeat" description="TPR" evidence="6">
    <location>
        <begin position="629"/>
        <end position="662"/>
    </location>
</feature>
<name>A0A7S2RLV0_9STRA</name>
<feature type="compositionally biased region" description="Polar residues" evidence="7">
    <location>
        <begin position="379"/>
        <end position="390"/>
    </location>
</feature>
<dbReference type="GO" id="GO:0007091">
    <property type="term" value="P:metaphase/anaphase transition of mitotic cell cycle"/>
    <property type="evidence" value="ECO:0007669"/>
    <property type="project" value="TreeGrafter"/>
</dbReference>
<dbReference type="GO" id="GO:0005737">
    <property type="term" value="C:cytoplasm"/>
    <property type="evidence" value="ECO:0007669"/>
    <property type="project" value="TreeGrafter"/>
</dbReference>